<organism evidence="1 2">
    <name type="scientific">Ceratopteris richardii</name>
    <name type="common">Triangle waterfern</name>
    <dbReference type="NCBI Taxonomy" id="49495"/>
    <lineage>
        <taxon>Eukaryota</taxon>
        <taxon>Viridiplantae</taxon>
        <taxon>Streptophyta</taxon>
        <taxon>Embryophyta</taxon>
        <taxon>Tracheophyta</taxon>
        <taxon>Polypodiopsida</taxon>
        <taxon>Polypodiidae</taxon>
        <taxon>Polypodiales</taxon>
        <taxon>Pteridineae</taxon>
        <taxon>Pteridaceae</taxon>
        <taxon>Parkerioideae</taxon>
        <taxon>Ceratopteris</taxon>
    </lineage>
</organism>
<name>A0A8T2QZM2_CERRI</name>
<sequence length="101" mass="11361">MPSRKLATRVQQSVCRQASLSLACSSLLVLCSWRHLLVSLSVRSMYMTSYCMSALSCRVNSVKSTYLSRLTMSVRAMRVDNLVFSSYCLPALVQFDGTDRH</sequence>
<dbReference type="Proteomes" id="UP000825935">
    <property type="component" value="Chromosome 31"/>
</dbReference>
<proteinExistence type="predicted"/>
<dbReference type="EMBL" id="CM035436">
    <property type="protein sequence ID" value="KAH7289090.1"/>
    <property type="molecule type" value="Genomic_DNA"/>
</dbReference>
<reference evidence="1" key="1">
    <citation type="submission" date="2021-08" db="EMBL/GenBank/DDBJ databases">
        <title>WGS assembly of Ceratopteris richardii.</title>
        <authorList>
            <person name="Marchant D.B."/>
            <person name="Chen G."/>
            <person name="Jenkins J."/>
            <person name="Shu S."/>
            <person name="Leebens-Mack J."/>
            <person name="Grimwood J."/>
            <person name="Schmutz J."/>
            <person name="Soltis P."/>
            <person name="Soltis D."/>
            <person name="Chen Z.-H."/>
        </authorList>
    </citation>
    <scope>NUCLEOTIDE SEQUENCE</scope>
    <source>
        <strain evidence="1">Whitten #5841</strain>
        <tissue evidence="1">Leaf</tissue>
    </source>
</reference>
<evidence type="ECO:0000313" key="1">
    <source>
        <dbReference type="EMBL" id="KAH7289090.1"/>
    </source>
</evidence>
<keyword evidence="2" id="KW-1185">Reference proteome</keyword>
<gene>
    <name evidence="1" type="ORF">KP509_31G056900</name>
</gene>
<protein>
    <submittedName>
        <fullName evidence="1">Uncharacterized protein</fullName>
    </submittedName>
</protein>
<comment type="caution">
    <text evidence="1">The sequence shown here is derived from an EMBL/GenBank/DDBJ whole genome shotgun (WGS) entry which is preliminary data.</text>
</comment>
<accession>A0A8T2QZM2</accession>
<dbReference type="AlphaFoldDB" id="A0A8T2QZM2"/>
<evidence type="ECO:0000313" key="2">
    <source>
        <dbReference type="Proteomes" id="UP000825935"/>
    </source>
</evidence>